<organism evidence="1 3">
    <name type="scientific">Didymodactylos carnosus</name>
    <dbReference type="NCBI Taxonomy" id="1234261"/>
    <lineage>
        <taxon>Eukaryota</taxon>
        <taxon>Metazoa</taxon>
        <taxon>Spiralia</taxon>
        <taxon>Gnathifera</taxon>
        <taxon>Rotifera</taxon>
        <taxon>Eurotatoria</taxon>
        <taxon>Bdelloidea</taxon>
        <taxon>Philodinida</taxon>
        <taxon>Philodinidae</taxon>
        <taxon>Didymodactylos</taxon>
    </lineage>
</organism>
<dbReference type="EMBL" id="CAJOBA010053241">
    <property type="protein sequence ID" value="CAF4263048.1"/>
    <property type="molecule type" value="Genomic_DNA"/>
</dbReference>
<comment type="caution">
    <text evidence="1">The sequence shown here is derived from an EMBL/GenBank/DDBJ whole genome shotgun (WGS) entry which is preliminary data.</text>
</comment>
<proteinExistence type="predicted"/>
<evidence type="ECO:0000313" key="2">
    <source>
        <dbReference type="EMBL" id="CAF4263048.1"/>
    </source>
</evidence>
<accession>A0A8S2FHU1</accession>
<feature type="non-terminal residue" evidence="1">
    <location>
        <position position="1"/>
    </location>
</feature>
<gene>
    <name evidence="1" type="ORF">OVA965_LOCUS35664</name>
    <name evidence="2" type="ORF">TMI583_LOCUS36635</name>
</gene>
<dbReference type="Gene3D" id="3.90.176.10">
    <property type="entry name" value="Toxin ADP-ribosyltransferase, Chain A, domain 1"/>
    <property type="match status" value="1"/>
</dbReference>
<evidence type="ECO:0008006" key="4">
    <source>
        <dbReference type="Google" id="ProtNLM"/>
    </source>
</evidence>
<dbReference type="Gene3D" id="1.25.40.10">
    <property type="entry name" value="Tetratricopeptide repeat domain"/>
    <property type="match status" value="1"/>
</dbReference>
<dbReference type="InterPro" id="IPR011990">
    <property type="entry name" value="TPR-like_helical_dom_sf"/>
</dbReference>
<dbReference type="Proteomes" id="UP000682733">
    <property type="component" value="Unassembled WGS sequence"/>
</dbReference>
<protein>
    <recommendedName>
        <fullName evidence="4">Tetratricopeptide repeat protein</fullName>
    </recommendedName>
</protein>
<evidence type="ECO:0000313" key="3">
    <source>
        <dbReference type="Proteomes" id="UP000677228"/>
    </source>
</evidence>
<evidence type="ECO:0000313" key="1">
    <source>
        <dbReference type="EMBL" id="CAF1471294.1"/>
    </source>
</evidence>
<sequence length="379" mass="44038">MPRHDFEQLKRNVKGLVLMNSFFSTTLFRNVAEMFCGDNAARPQFELVLFESTVNPHISGSVPFADITRYSYVQDETEILFSIGAVFRILSVEQLDDSNQIHYVRLELCTENELEELYTFFAESINSEEVSLLTFGLVLRLFGGHKRAKEYCQRLPGSSAQHNVNVAYLHHNMGVAHACVGEYNEALAQDLKALQYNKPEAKDGLLLILSSIAQTYQELEICECKADMDKRMNHSEQYDRRTNLRFLGIDETENENTNEIILQTAECLKIPVYEIDISRNHPVGKYNPQTPTPRPIIVRFTSYRPHELFYKNRKYLNETDYYYITVRAGPTRENLNLLRRCVELRPSIRFFTKDGNTCYHQNDRQIFIRSESDIGKVLR</sequence>
<dbReference type="EMBL" id="CAJNOK010031359">
    <property type="protein sequence ID" value="CAF1471294.1"/>
    <property type="molecule type" value="Genomic_DNA"/>
</dbReference>
<dbReference type="Gene3D" id="3.30.70.1820">
    <property type="entry name" value="L1 transposable element, RRM domain"/>
    <property type="match status" value="1"/>
</dbReference>
<name>A0A8S2FHU1_9BILA</name>
<dbReference type="AlphaFoldDB" id="A0A8S2FHU1"/>
<reference evidence="1" key="1">
    <citation type="submission" date="2021-02" db="EMBL/GenBank/DDBJ databases">
        <authorList>
            <person name="Nowell W R."/>
        </authorList>
    </citation>
    <scope>NUCLEOTIDE SEQUENCE</scope>
</reference>
<dbReference type="SUPFAM" id="SSF48452">
    <property type="entry name" value="TPR-like"/>
    <property type="match status" value="1"/>
</dbReference>
<dbReference type="SUPFAM" id="SSF56399">
    <property type="entry name" value="ADP-ribosylation"/>
    <property type="match status" value="1"/>
</dbReference>
<dbReference type="Proteomes" id="UP000677228">
    <property type="component" value="Unassembled WGS sequence"/>
</dbReference>